<proteinExistence type="predicted"/>
<feature type="compositionally biased region" description="Basic residues" evidence="5">
    <location>
        <begin position="55"/>
        <end position="67"/>
    </location>
</feature>
<dbReference type="InterPro" id="IPR044839">
    <property type="entry name" value="NDR1-like"/>
</dbReference>
<keyword evidence="3 6" id="KW-1133">Transmembrane helix</keyword>
<dbReference type="Gramene" id="TRITD2Bv1G259320.1">
    <property type="protein sequence ID" value="TRITD2Bv1G259320.1"/>
    <property type="gene ID" value="TRITD2Bv1G259320"/>
</dbReference>
<dbReference type="Proteomes" id="UP000324705">
    <property type="component" value="Chromosome 2B"/>
</dbReference>
<dbReference type="GO" id="GO:0098542">
    <property type="term" value="P:defense response to other organism"/>
    <property type="evidence" value="ECO:0007669"/>
    <property type="project" value="InterPro"/>
</dbReference>
<evidence type="ECO:0000313" key="8">
    <source>
        <dbReference type="EMBL" id="VAH54660.1"/>
    </source>
</evidence>
<dbReference type="PANTHER" id="PTHR31234">
    <property type="entry name" value="LATE EMBRYOGENESIS ABUNDANT (LEA) HYDROXYPROLINE-RICH GLYCOPROTEIN FAMILY"/>
    <property type="match status" value="1"/>
</dbReference>
<name>A0A9R1Q4J0_TRITD</name>
<feature type="transmembrane region" description="Helical" evidence="6">
    <location>
        <begin position="170"/>
        <end position="197"/>
    </location>
</feature>
<evidence type="ECO:0000256" key="2">
    <source>
        <dbReference type="ARBA" id="ARBA00022692"/>
    </source>
</evidence>
<comment type="subcellular location">
    <subcellularLocation>
        <location evidence="1">Membrane</location>
        <topology evidence="1">Single-pass membrane protein</topology>
    </subcellularLocation>
</comment>
<evidence type="ECO:0000256" key="6">
    <source>
        <dbReference type="SAM" id="Phobius"/>
    </source>
</evidence>
<evidence type="ECO:0000256" key="3">
    <source>
        <dbReference type="ARBA" id="ARBA00022989"/>
    </source>
</evidence>
<evidence type="ECO:0000256" key="5">
    <source>
        <dbReference type="SAM" id="MobiDB-lite"/>
    </source>
</evidence>
<organism evidence="8 9">
    <name type="scientific">Triticum turgidum subsp. durum</name>
    <name type="common">Durum wheat</name>
    <name type="synonym">Triticum durum</name>
    <dbReference type="NCBI Taxonomy" id="4567"/>
    <lineage>
        <taxon>Eukaryota</taxon>
        <taxon>Viridiplantae</taxon>
        <taxon>Streptophyta</taxon>
        <taxon>Embryophyta</taxon>
        <taxon>Tracheophyta</taxon>
        <taxon>Spermatophyta</taxon>
        <taxon>Magnoliopsida</taxon>
        <taxon>Liliopsida</taxon>
        <taxon>Poales</taxon>
        <taxon>Poaceae</taxon>
        <taxon>BOP clade</taxon>
        <taxon>Pooideae</taxon>
        <taxon>Triticodae</taxon>
        <taxon>Triticeae</taxon>
        <taxon>Triticinae</taxon>
        <taxon>Triticum</taxon>
    </lineage>
</organism>
<accession>A0A9R1Q4J0</accession>
<evidence type="ECO:0000259" key="7">
    <source>
        <dbReference type="Pfam" id="PF03168"/>
    </source>
</evidence>
<dbReference type="Pfam" id="PF03168">
    <property type="entry name" value="LEA_2"/>
    <property type="match status" value="1"/>
</dbReference>
<keyword evidence="2 6" id="KW-0812">Transmembrane</keyword>
<keyword evidence="9" id="KW-1185">Reference proteome</keyword>
<dbReference type="InterPro" id="IPR004864">
    <property type="entry name" value="LEA_2"/>
</dbReference>
<feature type="region of interest" description="Disordered" evidence="5">
    <location>
        <begin position="35"/>
        <end position="81"/>
    </location>
</feature>
<reference evidence="8 9" key="1">
    <citation type="submission" date="2017-09" db="EMBL/GenBank/DDBJ databases">
        <authorList>
            <consortium name="International Durum Wheat Genome Sequencing Consortium (IDWGSC)"/>
            <person name="Milanesi L."/>
        </authorList>
    </citation>
    <scope>NUCLEOTIDE SEQUENCE [LARGE SCALE GENOMIC DNA]</scope>
    <source>
        <strain evidence="9">cv. Svevo</strain>
    </source>
</reference>
<protein>
    <recommendedName>
        <fullName evidence="7">Late embryogenesis abundant protein LEA-2 subgroup domain-containing protein</fullName>
    </recommendedName>
</protein>
<dbReference type="PANTHER" id="PTHR31234:SF61">
    <property type="entry name" value="OS01G0574800 PROTEIN"/>
    <property type="match status" value="1"/>
</dbReference>
<gene>
    <name evidence="8" type="ORF">TRITD_2Bv1G259320</name>
</gene>
<dbReference type="AlphaFoldDB" id="A0A9R1Q4J0"/>
<evidence type="ECO:0000256" key="4">
    <source>
        <dbReference type="ARBA" id="ARBA00023136"/>
    </source>
</evidence>
<evidence type="ECO:0000256" key="1">
    <source>
        <dbReference type="ARBA" id="ARBA00004167"/>
    </source>
</evidence>
<feature type="domain" description="Late embryogenesis abundant protein LEA-2 subgroup" evidence="7">
    <location>
        <begin position="234"/>
        <end position="323"/>
    </location>
</feature>
<sequence>MVDRGGLSYGETWLHEVTQAASPPDVFFPAPSPSSFQPKTIHKSPRFTSQIPPKLTRKGRKGTHPKIHAQSSSHESSPRACLPNPTASPIPACCYYLYPIHPPRRKPSINPTNNQSNLLLAVAAGIPSLPPVQQPPQSAPPALTVELARMGSGSRAASCLCCPFKCLACGLFSCLCSILVSLLVTAGVLALILYFLFRPQMIAATVDSASLAQFALGTPASPALLQYNLTLAMTVRNPNKRVGLYYDNVEALALFDGQRFGFAPLDPFFQGHQASTEVKPAFGGQQVLEGDVTQANLRSQLAGGAVEVEVKLNAKLRVKVWAFKVPGPRARISCPLSLPAPAAANAPAFKPTECKVWF</sequence>
<dbReference type="OMA" id="WFLAPRN"/>
<dbReference type="EMBL" id="LT934114">
    <property type="protein sequence ID" value="VAH54660.1"/>
    <property type="molecule type" value="Genomic_DNA"/>
</dbReference>
<keyword evidence="4 6" id="KW-0472">Membrane</keyword>
<evidence type="ECO:0000313" key="9">
    <source>
        <dbReference type="Proteomes" id="UP000324705"/>
    </source>
</evidence>
<dbReference type="GO" id="GO:0005886">
    <property type="term" value="C:plasma membrane"/>
    <property type="evidence" value="ECO:0007669"/>
    <property type="project" value="TreeGrafter"/>
</dbReference>